<protein>
    <recommendedName>
        <fullName evidence="1">hAT-like transposase RNase-H fold domain-containing protein</fullName>
    </recommendedName>
</protein>
<name>A0AAW1XTD3_RUBAR</name>
<dbReference type="SUPFAM" id="SSF53098">
    <property type="entry name" value="Ribonuclease H-like"/>
    <property type="match status" value="1"/>
</dbReference>
<dbReference type="InterPro" id="IPR012337">
    <property type="entry name" value="RNaseH-like_sf"/>
</dbReference>
<dbReference type="PANTHER" id="PTHR23272">
    <property type="entry name" value="BED FINGER-RELATED"/>
    <property type="match status" value="1"/>
</dbReference>
<accession>A0AAW1XTD3</accession>
<organism evidence="2 3">
    <name type="scientific">Rubus argutus</name>
    <name type="common">Southern blackberry</name>
    <dbReference type="NCBI Taxonomy" id="59490"/>
    <lineage>
        <taxon>Eukaryota</taxon>
        <taxon>Viridiplantae</taxon>
        <taxon>Streptophyta</taxon>
        <taxon>Embryophyta</taxon>
        <taxon>Tracheophyta</taxon>
        <taxon>Spermatophyta</taxon>
        <taxon>Magnoliopsida</taxon>
        <taxon>eudicotyledons</taxon>
        <taxon>Gunneridae</taxon>
        <taxon>Pentapetalae</taxon>
        <taxon>rosids</taxon>
        <taxon>fabids</taxon>
        <taxon>Rosales</taxon>
        <taxon>Rosaceae</taxon>
        <taxon>Rosoideae</taxon>
        <taxon>Rosoideae incertae sedis</taxon>
        <taxon>Rubus</taxon>
    </lineage>
</organism>
<feature type="domain" description="hAT-like transposase RNase-H fold" evidence="1">
    <location>
        <begin position="3"/>
        <end position="91"/>
    </location>
</feature>
<gene>
    <name evidence="2" type="ORF">M0R45_016661</name>
</gene>
<comment type="caution">
    <text evidence="2">The sequence shown here is derived from an EMBL/GenBank/DDBJ whole genome shotgun (WGS) entry which is preliminary data.</text>
</comment>
<dbReference type="PANTHER" id="PTHR23272:SF184">
    <property type="entry name" value="OS03G0311250 PROTEIN"/>
    <property type="match status" value="1"/>
</dbReference>
<keyword evidence="3" id="KW-1185">Reference proteome</keyword>
<dbReference type="InterPro" id="IPR025525">
    <property type="entry name" value="hAT-like_transposase_RNase-H"/>
</dbReference>
<dbReference type="AlphaFoldDB" id="A0AAW1XTD3"/>
<evidence type="ECO:0000313" key="3">
    <source>
        <dbReference type="Proteomes" id="UP001457282"/>
    </source>
</evidence>
<dbReference type="Proteomes" id="UP001457282">
    <property type="component" value="Unassembled WGS sequence"/>
</dbReference>
<dbReference type="GO" id="GO:0003677">
    <property type="term" value="F:DNA binding"/>
    <property type="evidence" value="ECO:0007669"/>
    <property type="project" value="InterPro"/>
</dbReference>
<dbReference type="EMBL" id="JBEDUW010000003">
    <property type="protein sequence ID" value="KAK9939983.1"/>
    <property type="molecule type" value="Genomic_DNA"/>
</dbReference>
<proteinExistence type="predicted"/>
<dbReference type="Pfam" id="PF14372">
    <property type="entry name" value="hAT-like_RNase-H"/>
    <property type="match status" value="1"/>
</dbReference>
<reference evidence="2 3" key="1">
    <citation type="journal article" date="2023" name="G3 (Bethesda)">
        <title>A chromosome-length genome assembly and annotation of blackberry (Rubus argutus, cv. 'Hillquist').</title>
        <authorList>
            <person name="Bruna T."/>
            <person name="Aryal R."/>
            <person name="Dudchenko O."/>
            <person name="Sargent D.J."/>
            <person name="Mead D."/>
            <person name="Buti M."/>
            <person name="Cavallini A."/>
            <person name="Hytonen T."/>
            <person name="Andres J."/>
            <person name="Pham M."/>
            <person name="Weisz D."/>
            <person name="Mascagni F."/>
            <person name="Usai G."/>
            <person name="Natali L."/>
            <person name="Bassil N."/>
            <person name="Fernandez G.E."/>
            <person name="Lomsadze A."/>
            <person name="Armour M."/>
            <person name="Olukolu B."/>
            <person name="Poorten T."/>
            <person name="Britton C."/>
            <person name="Davik J."/>
            <person name="Ashrafi H."/>
            <person name="Aiden E.L."/>
            <person name="Borodovsky M."/>
            <person name="Worthington M."/>
        </authorList>
    </citation>
    <scope>NUCLEOTIDE SEQUENCE [LARGE SCALE GENOMIC DNA]</scope>
    <source>
        <strain evidence="2">PI 553951</strain>
    </source>
</reference>
<evidence type="ECO:0000259" key="1">
    <source>
        <dbReference type="Pfam" id="PF14372"/>
    </source>
</evidence>
<evidence type="ECO:0000313" key="2">
    <source>
        <dbReference type="EMBL" id="KAK9939983.1"/>
    </source>
</evidence>
<sequence>MSTIIGELEKCIKSGDPLMASIGTSMKLKFDKYWLKLKDMNKMLLIAVILDPRYKLLYVEYFFPKLEKDNIKVSLMIQEMKALFLQLYYEYVDSDPVAAQASLDATIPKINNPTAQSVEDDSHAANMHEFMKLRQEKDVVEIKNEVEMKYELMFA</sequence>